<evidence type="ECO:0000256" key="3">
    <source>
        <dbReference type="SAM" id="MobiDB-lite"/>
    </source>
</evidence>
<keyword evidence="2" id="KW-0677">Repeat</keyword>
<dbReference type="PROSITE" id="PS50097">
    <property type="entry name" value="BTB"/>
    <property type="match status" value="1"/>
</dbReference>
<name>A0A8J5ZQZ3_GALPY</name>
<dbReference type="CDD" id="cd18246">
    <property type="entry name" value="BTB_POZ_KLHL17_actinfilin"/>
    <property type="match status" value="1"/>
</dbReference>
<feature type="region of interest" description="Disordered" evidence="3">
    <location>
        <begin position="1"/>
        <end position="52"/>
    </location>
</feature>
<accession>A0A8J5ZQZ3</accession>
<evidence type="ECO:0000313" key="6">
    <source>
        <dbReference type="Proteomes" id="UP000700334"/>
    </source>
</evidence>
<dbReference type="Gene3D" id="3.30.710.10">
    <property type="entry name" value="Potassium Channel Kv1.1, Chain A"/>
    <property type="match status" value="1"/>
</dbReference>
<protein>
    <submittedName>
        <fullName evidence="5">Kelch-like protein 17</fullName>
    </submittedName>
</protein>
<dbReference type="EMBL" id="JAGFMF010012255">
    <property type="protein sequence ID" value="KAG8505502.1"/>
    <property type="molecule type" value="Genomic_DNA"/>
</dbReference>
<dbReference type="Gene3D" id="2.120.10.80">
    <property type="entry name" value="Kelch-type beta propeller"/>
    <property type="match status" value="2"/>
</dbReference>
<dbReference type="PRINTS" id="PR00501">
    <property type="entry name" value="KELCHREPEAT"/>
</dbReference>
<organism evidence="5 6">
    <name type="scientific">Galemys pyrenaicus</name>
    <name type="common">Iberian desman</name>
    <name type="synonym">Pyrenean desman</name>
    <dbReference type="NCBI Taxonomy" id="202257"/>
    <lineage>
        <taxon>Eukaryota</taxon>
        <taxon>Metazoa</taxon>
        <taxon>Chordata</taxon>
        <taxon>Craniata</taxon>
        <taxon>Vertebrata</taxon>
        <taxon>Euteleostomi</taxon>
        <taxon>Mammalia</taxon>
        <taxon>Eutheria</taxon>
        <taxon>Laurasiatheria</taxon>
        <taxon>Eulipotyphla</taxon>
        <taxon>Talpidae</taxon>
        <taxon>Galemys</taxon>
    </lineage>
</organism>
<evidence type="ECO:0000256" key="2">
    <source>
        <dbReference type="ARBA" id="ARBA00022737"/>
    </source>
</evidence>
<dbReference type="Proteomes" id="UP000700334">
    <property type="component" value="Unassembled WGS sequence"/>
</dbReference>
<dbReference type="PANTHER" id="PTHR24412">
    <property type="entry name" value="KELCH PROTEIN"/>
    <property type="match status" value="1"/>
</dbReference>
<evidence type="ECO:0000259" key="4">
    <source>
        <dbReference type="PROSITE" id="PS50097"/>
    </source>
</evidence>
<dbReference type="InterPro" id="IPR011705">
    <property type="entry name" value="BACK"/>
</dbReference>
<dbReference type="SUPFAM" id="SSF117281">
    <property type="entry name" value="Kelch motif"/>
    <property type="match status" value="1"/>
</dbReference>
<evidence type="ECO:0000313" key="5">
    <source>
        <dbReference type="EMBL" id="KAG8505502.1"/>
    </source>
</evidence>
<feature type="domain" description="BTB" evidence="4">
    <location>
        <begin position="92"/>
        <end position="167"/>
    </location>
</feature>
<dbReference type="SMART" id="SM00875">
    <property type="entry name" value="BACK"/>
    <property type="match status" value="1"/>
</dbReference>
<dbReference type="SUPFAM" id="SSF54695">
    <property type="entry name" value="POZ domain"/>
    <property type="match status" value="1"/>
</dbReference>
<comment type="caution">
    <text evidence="5">The sequence shown here is derived from an EMBL/GenBank/DDBJ whole genome shotgun (WGS) entry which is preliminary data.</text>
</comment>
<dbReference type="OrthoDB" id="45365at2759"/>
<feature type="region of interest" description="Disordered" evidence="3">
    <location>
        <begin position="362"/>
        <end position="396"/>
    </location>
</feature>
<dbReference type="AlphaFoldDB" id="A0A8J5ZQZ3"/>
<dbReference type="UniPathway" id="UPA00143"/>
<dbReference type="Pfam" id="PF01344">
    <property type="entry name" value="Kelch_1"/>
    <property type="match status" value="5"/>
</dbReference>
<dbReference type="Gene3D" id="1.25.40.420">
    <property type="match status" value="1"/>
</dbReference>
<reference evidence="5" key="1">
    <citation type="journal article" date="2021" name="Evol. Appl.">
        <title>The genome of the Pyrenean desman and the effects of bottlenecks and inbreeding on the genomic landscape of an endangered species.</title>
        <authorList>
            <person name="Escoda L."/>
            <person name="Castresana J."/>
        </authorList>
    </citation>
    <scope>NUCLEOTIDE SEQUENCE</scope>
    <source>
        <strain evidence="5">IBE-C5619</strain>
    </source>
</reference>
<dbReference type="FunFam" id="1.25.40.420:FF:000001">
    <property type="entry name" value="Kelch-like family member 12"/>
    <property type="match status" value="1"/>
</dbReference>
<dbReference type="GO" id="GO:0016567">
    <property type="term" value="P:protein ubiquitination"/>
    <property type="evidence" value="ECO:0007669"/>
    <property type="project" value="UniProtKB-UniPathway"/>
</dbReference>
<dbReference type="InterPro" id="IPR011333">
    <property type="entry name" value="SKP1/BTB/POZ_sf"/>
</dbReference>
<feature type="compositionally biased region" description="Pro residues" evidence="3">
    <location>
        <begin position="21"/>
        <end position="36"/>
    </location>
</feature>
<dbReference type="FunFam" id="2.120.10.80:FF:000029">
    <property type="entry name" value="Kelch-like family member 17"/>
    <property type="match status" value="1"/>
</dbReference>
<dbReference type="Pfam" id="PF07707">
    <property type="entry name" value="BACK"/>
    <property type="match status" value="1"/>
</dbReference>
<dbReference type="SMART" id="SM00612">
    <property type="entry name" value="Kelch"/>
    <property type="match status" value="6"/>
</dbReference>
<keyword evidence="1" id="KW-0880">Kelch repeat</keyword>
<proteinExistence type="predicted"/>
<dbReference type="InterPro" id="IPR015915">
    <property type="entry name" value="Kelch-typ_b-propeller"/>
</dbReference>
<gene>
    <name evidence="5" type="ORF">J0S82_016246</name>
</gene>
<dbReference type="Pfam" id="PF00651">
    <property type="entry name" value="BTB"/>
    <property type="match status" value="1"/>
</dbReference>
<sequence length="703" mass="75567">MQPRSERPAGRTQSPEHGSPGPGPEAAPPPAPPQPSAPEAERARPRQPRPAPMEGAMQLLSREGHTVSHNSKRHYHDAFVAMSRMRQRGLLCDIVLHVAAKEIRAHKVVLASCSPYFHAMFTSKYHPTHLGEMSESRQTHVTLHDIDPQALDQLVQFAYTAEIVVGEGNVQTLLPAASLLQLNGVRDACCKFLLSQLDPSNCLGIRGFADTHSCSDLLKAAHRYVLQHFVDVAKTEEFMLLPLKQVLELVSSDSLNVPSEEDVYRAVLSWVKHDVDSRRQHVPRLMKCVRLPLLSRDFLLGHVDAEGLVRHHPDCKDLLIEALKFHLLPEQRGVLGTSRTRPRRCEGAGPVLFAVGTPMAGPSPLAPAPPPAPGAPGGLAPHTSPTPCPGAPARPSTAGVLPVTSISPGGGSLFAIHGDCEAYDTRTDRWHAVASMSTRRARVGVAAVGNRLYAVGGYDGTSDLATVESYDPVTNTWQLEVSMGTRRSCLGVAALHGLLYAAGGYDGASCLNSAERYDPLTGTWTSIAAMSTRRRYVRVAMLDGNLYAVGGYDSSSHLATVEKYEPQVNAWTPVASMLSRRSSAGVAVLEGALYVAGGNDGTSCLNSVERYSPKAGAWESVAPMNIRRSTHDLVAMDGWLYAVGGNDGSSSLNSIEKYNPRTNKWVAASCMSTRRSSVGVAVLELLNFPPPPSPTLSVSSTSL</sequence>
<evidence type="ECO:0000256" key="1">
    <source>
        <dbReference type="ARBA" id="ARBA00022441"/>
    </source>
</evidence>
<dbReference type="SMART" id="SM00225">
    <property type="entry name" value="BTB"/>
    <property type="match status" value="1"/>
</dbReference>
<dbReference type="InterPro" id="IPR000210">
    <property type="entry name" value="BTB/POZ_dom"/>
</dbReference>
<feature type="compositionally biased region" description="Pro residues" evidence="3">
    <location>
        <begin position="364"/>
        <end position="374"/>
    </location>
</feature>
<dbReference type="InterPro" id="IPR006652">
    <property type="entry name" value="Kelch_1"/>
</dbReference>
<dbReference type="FunFam" id="3.30.710.10:FF:000001">
    <property type="entry name" value="Kelch-like family member 20"/>
    <property type="match status" value="1"/>
</dbReference>
<keyword evidence="6" id="KW-1185">Reference proteome</keyword>
<dbReference type="PANTHER" id="PTHR24412:SF475">
    <property type="entry name" value="KELCH-LIKE PROTEIN 17"/>
    <property type="match status" value="1"/>
</dbReference>